<gene>
    <name evidence="2" type="ORF">QRT03_24455</name>
</gene>
<keyword evidence="1" id="KW-0472">Membrane</keyword>
<accession>A0ABT7MER2</accession>
<sequence>MGTAQRHAPPGGRDGRARCLRGAATAALGAAVVVGVGWLATPVVALARHRTLDARCLRSWRDECAPPVIPLPRRPPVVEERVQLGE</sequence>
<dbReference type="EMBL" id="JASVWF010000006">
    <property type="protein sequence ID" value="MDL5159140.1"/>
    <property type="molecule type" value="Genomic_DNA"/>
</dbReference>
<keyword evidence="3" id="KW-1185">Reference proteome</keyword>
<protein>
    <submittedName>
        <fullName evidence="2">Uncharacterized protein</fullName>
    </submittedName>
</protein>
<evidence type="ECO:0000313" key="2">
    <source>
        <dbReference type="EMBL" id="MDL5159140.1"/>
    </source>
</evidence>
<name>A0ABT7MER2_9PSEU</name>
<proteinExistence type="predicted"/>
<evidence type="ECO:0000313" key="3">
    <source>
        <dbReference type="Proteomes" id="UP001231924"/>
    </source>
</evidence>
<dbReference type="Proteomes" id="UP001231924">
    <property type="component" value="Unassembled WGS sequence"/>
</dbReference>
<dbReference type="RefSeq" id="WP_286055718.1">
    <property type="nucleotide sequence ID" value="NZ_JASVWF010000006.1"/>
</dbReference>
<comment type="caution">
    <text evidence="2">The sequence shown here is derived from an EMBL/GenBank/DDBJ whole genome shotgun (WGS) entry which is preliminary data.</text>
</comment>
<keyword evidence="1" id="KW-1133">Transmembrane helix</keyword>
<organism evidence="2 3">
    <name type="scientific">Actinomycetospora termitidis</name>
    <dbReference type="NCBI Taxonomy" id="3053470"/>
    <lineage>
        <taxon>Bacteria</taxon>
        <taxon>Bacillati</taxon>
        <taxon>Actinomycetota</taxon>
        <taxon>Actinomycetes</taxon>
        <taxon>Pseudonocardiales</taxon>
        <taxon>Pseudonocardiaceae</taxon>
        <taxon>Actinomycetospora</taxon>
    </lineage>
</organism>
<evidence type="ECO:0000256" key="1">
    <source>
        <dbReference type="SAM" id="Phobius"/>
    </source>
</evidence>
<keyword evidence="1" id="KW-0812">Transmembrane</keyword>
<reference evidence="2 3" key="1">
    <citation type="submission" date="2023-06" db="EMBL/GenBank/DDBJ databases">
        <title>Actinomycetospora Odt1-22.</title>
        <authorList>
            <person name="Supong K."/>
        </authorList>
    </citation>
    <scope>NUCLEOTIDE SEQUENCE [LARGE SCALE GENOMIC DNA]</scope>
    <source>
        <strain evidence="2 3">Odt1-22</strain>
    </source>
</reference>
<feature type="transmembrane region" description="Helical" evidence="1">
    <location>
        <begin position="23"/>
        <end position="47"/>
    </location>
</feature>